<evidence type="ECO:0008006" key="3">
    <source>
        <dbReference type="Google" id="ProtNLM"/>
    </source>
</evidence>
<proteinExistence type="predicted"/>
<dbReference type="GO" id="GO:0061630">
    <property type="term" value="F:ubiquitin protein ligase activity"/>
    <property type="evidence" value="ECO:0007669"/>
    <property type="project" value="TreeGrafter"/>
</dbReference>
<dbReference type="GO" id="GO:0000151">
    <property type="term" value="C:ubiquitin ligase complex"/>
    <property type="evidence" value="ECO:0007669"/>
    <property type="project" value="TreeGrafter"/>
</dbReference>
<name>A0A9Q0ALX9_9PEZI</name>
<sequence>MSGPPRILIYAELLSNIRQVSVGCSLPSPCSATTKADVSVDGLTLTIRHEDDQQSVRLPGRVTASQTLPIHIEGALGISWRLPLASAPSTMPLPRLEAQAVPWSANELQAGCAMNCRSCGSVILPKGVVKVWKDLPSENWAEMMEFWHCHKPHSHDHDESAEGDLAGRGYGANSRISAQAGVGFVDLTSFLSLDKDCTNLSTRHPKDLVNSGHADTAPKNRAAVHCSTCNTELGVLHEDLVSATLFKWQLSTSAQPQPSLANCVSSMLMATLARSGCSKSIITPAGDPSPSGPLLHIWLFNSNISFTSTELGGDDSVSAIKVLYRMIGRDEADRISETLTSDVQEISLPRPAVEGTKGLLQQSSALLPVRDRQFKEWTVGLLEKWQGQI</sequence>
<accession>A0A9Q0ALX9</accession>
<keyword evidence="2" id="KW-1185">Reference proteome</keyword>
<dbReference type="Proteomes" id="UP000829685">
    <property type="component" value="Unassembled WGS sequence"/>
</dbReference>
<dbReference type="GO" id="GO:0000209">
    <property type="term" value="P:protein polyubiquitination"/>
    <property type="evidence" value="ECO:0007669"/>
    <property type="project" value="TreeGrafter"/>
</dbReference>
<dbReference type="Pfam" id="PF09814">
    <property type="entry name" value="HECT_2"/>
    <property type="match status" value="1"/>
</dbReference>
<dbReference type="GO" id="GO:0005634">
    <property type="term" value="C:nucleus"/>
    <property type="evidence" value="ECO:0007669"/>
    <property type="project" value="TreeGrafter"/>
</dbReference>
<comment type="caution">
    <text evidence="1">The sequence shown here is derived from an EMBL/GenBank/DDBJ whole genome shotgun (WGS) entry which is preliminary data.</text>
</comment>
<reference evidence="1" key="1">
    <citation type="submission" date="2021-03" db="EMBL/GenBank/DDBJ databases">
        <title>Revisited historic fungal species revealed as producer of novel bioactive compounds through whole genome sequencing and comparative genomics.</title>
        <authorList>
            <person name="Vignolle G.A."/>
            <person name="Hochenegger N."/>
            <person name="Mach R.L."/>
            <person name="Mach-Aigner A.R."/>
            <person name="Javad Rahimi M."/>
            <person name="Salim K.A."/>
            <person name="Chan C.M."/>
            <person name="Lim L.B.L."/>
            <person name="Cai F."/>
            <person name="Druzhinina I.S."/>
            <person name="U'Ren J.M."/>
            <person name="Derntl C."/>
        </authorList>
    </citation>
    <scope>NUCLEOTIDE SEQUENCE</scope>
    <source>
        <strain evidence="1">TUCIM 5799</strain>
    </source>
</reference>
<dbReference type="InterPro" id="IPR019193">
    <property type="entry name" value="UBQ-conj_enz_E2-bd_prot"/>
</dbReference>
<evidence type="ECO:0000313" key="2">
    <source>
        <dbReference type="Proteomes" id="UP000829685"/>
    </source>
</evidence>
<dbReference type="AlphaFoldDB" id="A0A9Q0ALX9"/>
<dbReference type="GO" id="GO:0030332">
    <property type="term" value="F:cyclin binding"/>
    <property type="evidence" value="ECO:0007669"/>
    <property type="project" value="TreeGrafter"/>
</dbReference>
<dbReference type="GO" id="GO:0051865">
    <property type="term" value="P:protein autoubiquitination"/>
    <property type="evidence" value="ECO:0007669"/>
    <property type="project" value="TreeGrafter"/>
</dbReference>
<dbReference type="PANTHER" id="PTHR31531:SF2">
    <property type="entry name" value="E3 UBIQUITIN-PROTEIN LIGASE E3D"/>
    <property type="match status" value="1"/>
</dbReference>
<dbReference type="EMBL" id="JAFIMR010000014">
    <property type="protein sequence ID" value="KAI1870078.1"/>
    <property type="molecule type" value="Genomic_DNA"/>
</dbReference>
<evidence type="ECO:0000313" key="1">
    <source>
        <dbReference type="EMBL" id="KAI1870078.1"/>
    </source>
</evidence>
<dbReference type="GO" id="GO:0043161">
    <property type="term" value="P:proteasome-mediated ubiquitin-dependent protein catabolic process"/>
    <property type="evidence" value="ECO:0007669"/>
    <property type="project" value="TreeGrafter"/>
</dbReference>
<organism evidence="1 2">
    <name type="scientific">Neoarthrinium moseri</name>
    <dbReference type="NCBI Taxonomy" id="1658444"/>
    <lineage>
        <taxon>Eukaryota</taxon>
        <taxon>Fungi</taxon>
        <taxon>Dikarya</taxon>
        <taxon>Ascomycota</taxon>
        <taxon>Pezizomycotina</taxon>
        <taxon>Sordariomycetes</taxon>
        <taxon>Xylariomycetidae</taxon>
        <taxon>Amphisphaeriales</taxon>
        <taxon>Apiosporaceae</taxon>
        <taxon>Neoarthrinium</taxon>
    </lineage>
</organism>
<dbReference type="GO" id="GO:0031624">
    <property type="term" value="F:ubiquitin conjugating enzyme binding"/>
    <property type="evidence" value="ECO:0007669"/>
    <property type="project" value="TreeGrafter"/>
</dbReference>
<dbReference type="GO" id="GO:0005829">
    <property type="term" value="C:cytosol"/>
    <property type="evidence" value="ECO:0007669"/>
    <property type="project" value="TreeGrafter"/>
</dbReference>
<dbReference type="PANTHER" id="PTHR31531">
    <property type="entry name" value="E3 UBIQUITIN-PROTEIN LIGASE E3D FAMILY MEMBER"/>
    <property type="match status" value="1"/>
</dbReference>
<dbReference type="OrthoDB" id="66510at2759"/>
<protein>
    <recommendedName>
        <fullName evidence="3">Ubiquitin-conjugating enzyme E2C-binding protein</fullName>
    </recommendedName>
</protein>
<dbReference type="GO" id="GO:0006513">
    <property type="term" value="P:protein monoubiquitination"/>
    <property type="evidence" value="ECO:0007669"/>
    <property type="project" value="TreeGrafter"/>
</dbReference>
<gene>
    <name evidence="1" type="ORF">JX265_006248</name>
</gene>